<organism evidence="1">
    <name type="scientific">Rhizophora mucronata</name>
    <name type="common">Asiatic mangrove</name>
    <dbReference type="NCBI Taxonomy" id="61149"/>
    <lineage>
        <taxon>Eukaryota</taxon>
        <taxon>Viridiplantae</taxon>
        <taxon>Streptophyta</taxon>
        <taxon>Embryophyta</taxon>
        <taxon>Tracheophyta</taxon>
        <taxon>Spermatophyta</taxon>
        <taxon>Magnoliopsida</taxon>
        <taxon>eudicotyledons</taxon>
        <taxon>Gunneridae</taxon>
        <taxon>Pentapetalae</taxon>
        <taxon>rosids</taxon>
        <taxon>fabids</taxon>
        <taxon>Malpighiales</taxon>
        <taxon>Rhizophoraceae</taxon>
        <taxon>Rhizophora</taxon>
    </lineage>
</organism>
<protein>
    <submittedName>
        <fullName evidence="1">Uncharacterized protein</fullName>
    </submittedName>
</protein>
<reference evidence="1" key="1">
    <citation type="submission" date="2018-02" db="EMBL/GenBank/DDBJ databases">
        <title>Rhizophora mucronata_Transcriptome.</title>
        <authorList>
            <person name="Meera S.P."/>
            <person name="Sreeshan A."/>
            <person name="Augustine A."/>
        </authorList>
    </citation>
    <scope>NUCLEOTIDE SEQUENCE</scope>
    <source>
        <tissue evidence="1">Leaf</tissue>
    </source>
</reference>
<accession>A0A2P2PDI2</accession>
<name>A0A2P2PDI2_RHIMU</name>
<dbReference type="EMBL" id="GGEC01072217">
    <property type="protein sequence ID" value="MBX52701.1"/>
    <property type="molecule type" value="Transcribed_RNA"/>
</dbReference>
<dbReference type="AlphaFoldDB" id="A0A2P2PDI2"/>
<proteinExistence type="predicted"/>
<sequence>MPKGVSHSNLWLRMNSNLFIKTYCNNHA</sequence>
<evidence type="ECO:0000313" key="1">
    <source>
        <dbReference type="EMBL" id="MBX52701.1"/>
    </source>
</evidence>